<dbReference type="SUPFAM" id="SSF51735">
    <property type="entry name" value="NAD(P)-binding Rossmann-fold domains"/>
    <property type="match status" value="1"/>
</dbReference>
<feature type="domain" description="NAD(P)-binding" evidence="1">
    <location>
        <begin position="7"/>
        <end position="195"/>
    </location>
</feature>
<accession>A0A1G9LRN2</accession>
<dbReference type="Gene3D" id="3.40.50.720">
    <property type="entry name" value="NAD(P)-binding Rossmann-like Domain"/>
    <property type="match status" value="1"/>
</dbReference>
<dbReference type="AlphaFoldDB" id="A0A1G9LRN2"/>
<reference evidence="3" key="1">
    <citation type="submission" date="2016-10" db="EMBL/GenBank/DDBJ databases">
        <authorList>
            <person name="Varghese N."/>
            <person name="Submissions S."/>
        </authorList>
    </citation>
    <scope>NUCLEOTIDE SEQUENCE [LARGE SCALE GENOMIC DNA]</scope>
    <source>
        <strain evidence="3">DSM 45419</strain>
    </source>
</reference>
<proteinExistence type="predicted"/>
<dbReference type="InterPro" id="IPR036291">
    <property type="entry name" value="NAD(P)-bd_dom_sf"/>
</dbReference>
<keyword evidence="3" id="KW-1185">Reference proteome</keyword>
<name>A0A1G9LRN2_9ACTN</name>
<protein>
    <submittedName>
        <fullName evidence="2">NAD(P)H-binding</fullName>
    </submittedName>
</protein>
<organism evidence="2 3">
    <name type="scientific">Geodermatophilus siccatus</name>
    <dbReference type="NCBI Taxonomy" id="1137991"/>
    <lineage>
        <taxon>Bacteria</taxon>
        <taxon>Bacillati</taxon>
        <taxon>Actinomycetota</taxon>
        <taxon>Actinomycetes</taxon>
        <taxon>Geodermatophilales</taxon>
        <taxon>Geodermatophilaceae</taxon>
        <taxon>Geodermatophilus</taxon>
    </lineage>
</organism>
<evidence type="ECO:0000313" key="2">
    <source>
        <dbReference type="EMBL" id="SDL64115.1"/>
    </source>
</evidence>
<dbReference type="Pfam" id="PF13460">
    <property type="entry name" value="NAD_binding_10"/>
    <property type="match status" value="1"/>
</dbReference>
<dbReference type="OrthoDB" id="4248066at2"/>
<dbReference type="PANTHER" id="PTHR15020:SF50">
    <property type="entry name" value="UPF0659 PROTEIN YMR090W"/>
    <property type="match status" value="1"/>
</dbReference>
<dbReference type="InterPro" id="IPR016040">
    <property type="entry name" value="NAD(P)-bd_dom"/>
</dbReference>
<sequence length="220" mass="22716">MRIVIAGAHGQVARRLGRLLSGRGDTVVGIVRNPAHSDDLRADGVEPVVLDLEQAGIDEVADVVSGADAVVFAAGAGAGSGEARKHTVDKGAALLLADAAERAGVRPYLLVSSMGVEQARQGTPKGMDPVFAVYLQAKLAAEDAILPRPGLDTVVLRPGRLTDEPGTGRVTLTHGVEYGEVPRDDVAAVLLALLDARKTDEVVELVSGDTPIEEAVAALP</sequence>
<dbReference type="STRING" id="1137991.SAMN05660642_00539"/>
<dbReference type="PANTHER" id="PTHR15020">
    <property type="entry name" value="FLAVIN REDUCTASE-RELATED"/>
    <property type="match status" value="1"/>
</dbReference>
<evidence type="ECO:0000313" key="3">
    <source>
        <dbReference type="Proteomes" id="UP000198680"/>
    </source>
</evidence>
<evidence type="ECO:0000259" key="1">
    <source>
        <dbReference type="Pfam" id="PF13460"/>
    </source>
</evidence>
<gene>
    <name evidence="2" type="ORF">SAMN05660642_00539</name>
</gene>
<dbReference type="RefSeq" id="WP_091213379.1">
    <property type="nucleotide sequence ID" value="NZ_FNHE01000001.1"/>
</dbReference>
<dbReference type="EMBL" id="FNHE01000001">
    <property type="protein sequence ID" value="SDL64115.1"/>
    <property type="molecule type" value="Genomic_DNA"/>
</dbReference>
<dbReference type="Proteomes" id="UP000198680">
    <property type="component" value="Unassembled WGS sequence"/>
</dbReference>